<gene>
    <name evidence="2" type="ORF">R6G86_03745</name>
</gene>
<reference evidence="2 3" key="1">
    <citation type="submission" date="2023-10" db="EMBL/GenBank/DDBJ databases">
        <title>Whole Genome based description of the genera Actinobaculum and Actinotignum reveals a complex phylogenetic relationship within the species included in the genus Actinotignum.</title>
        <authorList>
            <person name="Jensen C.S."/>
            <person name="Dargis R."/>
            <person name="Kemp M."/>
            <person name="Christensen J.J."/>
        </authorList>
    </citation>
    <scope>NUCLEOTIDE SEQUENCE [LARGE SCALE GENOMIC DNA]</scope>
    <source>
        <strain evidence="2 3">SLA_B974</strain>
    </source>
</reference>
<feature type="compositionally biased region" description="Polar residues" evidence="1">
    <location>
        <begin position="123"/>
        <end position="133"/>
    </location>
</feature>
<proteinExistence type="predicted"/>
<feature type="region of interest" description="Disordered" evidence="1">
    <location>
        <begin position="123"/>
        <end position="154"/>
    </location>
</feature>
<dbReference type="RefSeq" id="WP_320755104.1">
    <property type="nucleotide sequence ID" value="NZ_JAWNGA010000005.1"/>
</dbReference>
<keyword evidence="3" id="KW-1185">Reference proteome</keyword>
<accession>A0ABU5G667</accession>
<protein>
    <submittedName>
        <fullName evidence="2">Helix-turn-helix domain-containing protein</fullName>
    </submittedName>
</protein>
<comment type="caution">
    <text evidence="2">The sequence shown here is derived from an EMBL/GenBank/DDBJ whole genome shotgun (WGS) entry which is preliminary data.</text>
</comment>
<feature type="non-terminal residue" evidence="2">
    <location>
        <position position="354"/>
    </location>
</feature>
<evidence type="ECO:0000256" key="1">
    <source>
        <dbReference type="SAM" id="MobiDB-lite"/>
    </source>
</evidence>
<sequence>MSFRAVTWAFDHVEGVTASEKLVLLALAEFANDEDVTWRSIQTVAKRAISSPYTTRKHLATLESYGFISREPRYAWCDSEDVPCATRPAHKHRCGTLYKLHLERTIPLKEEVSTTVKAVDNSELSTEKLSTGNKGFENEKPSNVEKSAENQGKVHRWQKATCGDGTKSTGGNSAASQVAIVPTICTYNPHINPHPYHPNPSVTFSGVDNPVGVDGVDGKIPGQNCVVEDPGVGVGEPPARSHTAPELPGSCDMHAVTDLPGELSDPGEVWEQSTPGKPCEPGESGEILPGSPTQGACADSVPGLGGGRVWALLRECLPVSLLALVTGGEKAIVGCLRELVGLGWQPFQIRELLS</sequence>
<dbReference type="EMBL" id="JAWNGA010000005">
    <property type="protein sequence ID" value="MDY5132858.1"/>
    <property type="molecule type" value="Genomic_DNA"/>
</dbReference>
<evidence type="ECO:0000313" key="3">
    <source>
        <dbReference type="Proteomes" id="UP001275049"/>
    </source>
</evidence>
<feature type="compositionally biased region" description="Basic and acidic residues" evidence="1">
    <location>
        <begin position="136"/>
        <end position="148"/>
    </location>
</feature>
<name>A0ABU5G667_9ACTO</name>
<dbReference type="Proteomes" id="UP001275049">
    <property type="component" value="Unassembled WGS sequence"/>
</dbReference>
<feature type="region of interest" description="Disordered" evidence="1">
    <location>
        <begin position="264"/>
        <end position="294"/>
    </location>
</feature>
<organism evidence="2 3">
    <name type="scientific">Actinotignum urinale</name>
    <dbReference type="NCBI Taxonomy" id="190146"/>
    <lineage>
        <taxon>Bacteria</taxon>
        <taxon>Bacillati</taxon>
        <taxon>Actinomycetota</taxon>
        <taxon>Actinomycetes</taxon>
        <taxon>Actinomycetales</taxon>
        <taxon>Actinomycetaceae</taxon>
        <taxon>Actinotignum</taxon>
    </lineage>
</organism>
<evidence type="ECO:0000313" key="2">
    <source>
        <dbReference type="EMBL" id="MDY5132858.1"/>
    </source>
</evidence>
<dbReference type="Pfam" id="PF13730">
    <property type="entry name" value="HTH_36"/>
    <property type="match status" value="1"/>
</dbReference>